<keyword evidence="11" id="KW-1185">Reference proteome</keyword>
<dbReference type="GO" id="GO:0031410">
    <property type="term" value="C:cytoplasmic vesicle"/>
    <property type="evidence" value="ECO:0007669"/>
    <property type="project" value="TreeGrafter"/>
</dbReference>
<evidence type="ECO:0000256" key="5">
    <source>
        <dbReference type="ARBA" id="ARBA00022989"/>
    </source>
</evidence>
<keyword evidence="7" id="KW-0325">Glycoprotein</keyword>
<evidence type="ECO:0000256" key="6">
    <source>
        <dbReference type="ARBA" id="ARBA00023136"/>
    </source>
</evidence>
<sequence length="210" mass="22348">MSSLRSGCFPGAPLAPPKVTNRRSRGLAPAPRPGDMGAPRTWARWAALCCALLCAPWLPLGWAGECKQLEPCERCIEGDASRNITGCVWTRCGAAEEPGPGGCIGKGEATKETCSVYNVTATCPARRSPTKEPPRASTKETQRASTKEPEILTPGTTAGPPRTATSEFRPPGFDSASFVGGIVLVLSVQAVFYFIVKFLKSKDSTYQTLI</sequence>
<keyword evidence="5 9" id="KW-1133">Transmembrane helix</keyword>
<dbReference type="Ensembl" id="ENSTMTT00000018054.1">
    <property type="protein sequence ID" value="ENSTMTP00000017439.1"/>
    <property type="gene ID" value="ENSTMTG00000012818.1"/>
</dbReference>
<proteinExistence type="inferred from homology"/>
<evidence type="ECO:0000256" key="8">
    <source>
        <dbReference type="SAM" id="MobiDB-lite"/>
    </source>
</evidence>
<feature type="region of interest" description="Disordered" evidence="8">
    <location>
        <begin position="1"/>
        <end position="37"/>
    </location>
</feature>
<dbReference type="PANTHER" id="PTHR11337:SF11">
    <property type="entry name" value="CD164 SIALOMUCIN-LIKE 2 PROTEIN"/>
    <property type="match status" value="1"/>
</dbReference>
<keyword evidence="4" id="KW-0732">Signal</keyword>
<evidence type="ECO:0000256" key="4">
    <source>
        <dbReference type="ARBA" id="ARBA00022729"/>
    </source>
</evidence>
<feature type="region of interest" description="Disordered" evidence="8">
    <location>
        <begin position="125"/>
        <end position="166"/>
    </location>
</feature>
<feature type="compositionally biased region" description="Basic and acidic residues" evidence="8">
    <location>
        <begin position="129"/>
        <end position="150"/>
    </location>
</feature>
<evidence type="ECO:0000313" key="10">
    <source>
        <dbReference type="Ensembl" id="ENSTMTP00000017439.1"/>
    </source>
</evidence>
<keyword evidence="3 9" id="KW-0812">Transmembrane</keyword>
<dbReference type="AlphaFoldDB" id="A0A674JDK3"/>
<name>A0A674JDK3_9SAUR</name>
<evidence type="ECO:0000313" key="11">
    <source>
        <dbReference type="Proteomes" id="UP000472274"/>
    </source>
</evidence>
<feature type="compositionally biased region" description="Low complexity" evidence="8">
    <location>
        <begin position="153"/>
        <end position="165"/>
    </location>
</feature>
<evidence type="ECO:0000256" key="3">
    <source>
        <dbReference type="ARBA" id="ARBA00022692"/>
    </source>
</evidence>
<dbReference type="Proteomes" id="UP000472274">
    <property type="component" value="Unplaced"/>
</dbReference>
<evidence type="ECO:0000256" key="7">
    <source>
        <dbReference type="ARBA" id="ARBA00023180"/>
    </source>
</evidence>
<gene>
    <name evidence="10" type="primary">CD164L2</name>
</gene>
<evidence type="ECO:0000256" key="2">
    <source>
        <dbReference type="ARBA" id="ARBA00005341"/>
    </source>
</evidence>
<comment type="similarity">
    <text evidence="2">Belongs to the CD164 family.</text>
</comment>
<keyword evidence="6 9" id="KW-0472">Membrane</keyword>
<comment type="subcellular location">
    <subcellularLocation>
        <location evidence="1">Membrane</location>
        <topology evidence="1">Single-pass type I membrane protein</topology>
    </subcellularLocation>
</comment>
<dbReference type="InParanoid" id="A0A674JDK3"/>
<reference evidence="10" key="2">
    <citation type="submission" date="2025-09" db="UniProtKB">
        <authorList>
            <consortium name="Ensembl"/>
        </authorList>
    </citation>
    <scope>IDENTIFICATION</scope>
</reference>
<organism evidence="10 11">
    <name type="scientific">Terrapene triunguis</name>
    <name type="common">Three-toed box turtle</name>
    <dbReference type="NCBI Taxonomy" id="2587831"/>
    <lineage>
        <taxon>Eukaryota</taxon>
        <taxon>Metazoa</taxon>
        <taxon>Chordata</taxon>
        <taxon>Craniata</taxon>
        <taxon>Vertebrata</taxon>
        <taxon>Euteleostomi</taxon>
        <taxon>Archelosauria</taxon>
        <taxon>Testudinata</taxon>
        <taxon>Testudines</taxon>
        <taxon>Cryptodira</taxon>
        <taxon>Durocryptodira</taxon>
        <taxon>Testudinoidea</taxon>
        <taxon>Emydidae</taxon>
        <taxon>Terrapene</taxon>
    </lineage>
</organism>
<accession>A0A674JDK3</accession>
<dbReference type="Pfam" id="PF05283">
    <property type="entry name" value="MGC-24"/>
    <property type="match status" value="1"/>
</dbReference>
<protein>
    <submittedName>
        <fullName evidence="10">CD164 molecule like 2</fullName>
    </submittedName>
</protein>
<dbReference type="PANTHER" id="PTHR11337">
    <property type="entry name" value="MUCIN/PORIMIN"/>
    <property type="match status" value="1"/>
</dbReference>
<dbReference type="InterPro" id="IPR007947">
    <property type="entry name" value="CD164_MGC24"/>
</dbReference>
<evidence type="ECO:0000256" key="9">
    <source>
        <dbReference type="SAM" id="Phobius"/>
    </source>
</evidence>
<dbReference type="GeneTree" id="ENSGT00530000063929"/>
<feature type="transmembrane region" description="Helical" evidence="9">
    <location>
        <begin position="176"/>
        <end position="196"/>
    </location>
</feature>
<reference evidence="10" key="1">
    <citation type="submission" date="2025-08" db="UniProtKB">
        <authorList>
            <consortium name="Ensembl"/>
        </authorList>
    </citation>
    <scope>IDENTIFICATION</scope>
</reference>
<dbReference type="GO" id="GO:0016020">
    <property type="term" value="C:membrane"/>
    <property type="evidence" value="ECO:0007669"/>
    <property type="project" value="UniProtKB-SubCell"/>
</dbReference>
<evidence type="ECO:0000256" key="1">
    <source>
        <dbReference type="ARBA" id="ARBA00004479"/>
    </source>
</evidence>